<accession>A0A518BM11</accession>
<dbReference type="RefSeq" id="WP_145066664.1">
    <property type="nucleotide sequence ID" value="NZ_CP036287.1"/>
</dbReference>
<gene>
    <name evidence="5" type="ORF">Pla133_31020</name>
</gene>
<evidence type="ECO:0000256" key="1">
    <source>
        <dbReference type="ARBA" id="ARBA00008779"/>
    </source>
</evidence>
<feature type="chain" id="PRO_5021914607" evidence="3">
    <location>
        <begin position="29"/>
        <end position="495"/>
    </location>
</feature>
<dbReference type="EC" id="3.1.6.1" evidence="5"/>
<proteinExistence type="inferred from homology"/>
<dbReference type="EMBL" id="CP036287">
    <property type="protein sequence ID" value="QDU68011.1"/>
    <property type="molecule type" value="Genomic_DNA"/>
</dbReference>
<evidence type="ECO:0000313" key="6">
    <source>
        <dbReference type="Proteomes" id="UP000316921"/>
    </source>
</evidence>
<feature type="signal peptide" evidence="3">
    <location>
        <begin position="1"/>
        <end position="28"/>
    </location>
</feature>
<sequence precursor="true">MVRVHLSSPRRRHSAVATLLAAPCLALAACGGGTEGPSPRATVRNVLLFTVDTLRADQLGCYGNPQGATPAADALAAESLRFDRAYSQATITNPSLTSMLTGLVPPQHGVHDQASGFAKGILPAPLMIQAEGIATGSFIANMCKLQDTPHTVFHDGWDERFCGMLDDPENYSEQYLWDEAVVTAGLDWIDVQEGPWFAWIHLMDPHAEHRPPPHLWDWERDAPREKFDQYAYYNRYEELREMPPADVVERLWQLYSAEIQASDEQFARALAAMHARDDWDRTAVIFSADHGEELFETWVRYDHGFSMTEGVFHVPLMVRAPGLDAGVFELPVESLQIAPTLLDLFEIDLPYEMAGASLLEQNPSTGIAMSFAGSLATSVRGPVNRYWKRLTAEPFTREFAPWRTEAPWFVEPECLVTYAAPPPGWQPTWLDVGAAENAKVLQRMRRSMEERDKQLIRFGAGFRIDDPELMEKLQQLGYTGLELGGDPTPADRQGE</sequence>
<reference evidence="5 6" key="1">
    <citation type="submission" date="2019-02" db="EMBL/GenBank/DDBJ databases">
        <title>Deep-cultivation of Planctomycetes and their phenomic and genomic characterization uncovers novel biology.</title>
        <authorList>
            <person name="Wiegand S."/>
            <person name="Jogler M."/>
            <person name="Boedeker C."/>
            <person name="Pinto D."/>
            <person name="Vollmers J."/>
            <person name="Rivas-Marin E."/>
            <person name="Kohn T."/>
            <person name="Peeters S.H."/>
            <person name="Heuer A."/>
            <person name="Rast P."/>
            <person name="Oberbeckmann S."/>
            <person name="Bunk B."/>
            <person name="Jeske O."/>
            <person name="Meyerdierks A."/>
            <person name="Storesund J.E."/>
            <person name="Kallscheuer N."/>
            <person name="Luecker S."/>
            <person name="Lage O.M."/>
            <person name="Pohl T."/>
            <person name="Merkel B.J."/>
            <person name="Hornburger P."/>
            <person name="Mueller R.-W."/>
            <person name="Bruemmer F."/>
            <person name="Labrenz M."/>
            <person name="Spormann A.M."/>
            <person name="Op den Camp H."/>
            <person name="Overmann J."/>
            <person name="Amann R."/>
            <person name="Jetten M.S.M."/>
            <person name="Mascher T."/>
            <person name="Medema M.H."/>
            <person name="Devos D.P."/>
            <person name="Kaster A.-K."/>
            <person name="Ovreas L."/>
            <person name="Rohde M."/>
            <person name="Galperin M.Y."/>
            <person name="Jogler C."/>
        </authorList>
    </citation>
    <scope>NUCLEOTIDE SEQUENCE [LARGE SCALE GENOMIC DNA]</scope>
    <source>
        <strain evidence="5 6">Pla133</strain>
    </source>
</reference>
<evidence type="ECO:0000313" key="5">
    <source>
        <dbReference type="EMBL" id="QDU68011.1"/>
    </source>
</evidence>
<dbReference type="KEGG" id="pbap:Pla133_31020"/>
<dbReference type="CDD" id="cd16148">
    <property type="entry name" value="sulfatase_like"/>
    <property type="match status" value="1"/>
</dbReference>
<keyword evidence="3" id="KW-0732">Signal</keyword>
<dbReference type="InterPro" id="IPR017850">
    <property type="entry name" value="Alkaline_phosphatase_core_sf"/>
</dbReference>
<protein>
    <submittedName>
        <fullName evidence="5">Arylsulfatase</fullName>
        <ecNumber evidence="5">3.1.6.1</ecNumber>
    </submittedName>
</protein>
<evidence type="ECO:0000256" key="3">
    <source>
        <dbReference type="SAM" id="SignalP"/>
    </source>
</evidence>
<dbReference type="PANTHER" id="PTHR42693">
    <property type="entry name" value="ARYLSULFATASE FAMILY MEMBER"/>
    <property type="match status" value="1"/>
</dbReference>
<evidence type="ECO:0000259" key="4">
    <source>
        <dbReference type="Pfam" id="PF00884"/>
    </source>
</evidence>
<dbReference type="Pfam" id="PF00884">
    <property type="entry name" value="Sulfatase"/>
    <property type="match status" value="1"/>
</dbReference>
<dbReference type="InterPro" id="IPR050738">
    <property type="entry name" value="Sulfatase"/>
</dbReference>
<dbReference type="SUPFAM" id="SSF53649">
    <property type="entry name" value="Alkaline phosphatase-like"/>
    <property type="match status" value="1"/>
</dbReference>
<dbReference type="PANTHER" id="PTHR42693:SF53">
    <property type="entry name" value="ENDO-4-O-SULFATASE"/>
    <property type="match status" value="1"/>
</dbReference>
<keyword evidence="2 5" id="KW-0378">Hydrolase</keyword>
<dbReference type="Gene3D" id="3.40.720.10">
    <property type="entry name" value="Alkaline Phosphatase, subunit A"/>
    <property type="match status" value="1"/>
</dbReference>
<dbReference type="InterPro" id="IPR000917">
    <property type="entry name" value="Sulfatase_N"/>
</dbReference>
<comment type="similarity">
    <text evidence="1">Belongs to the sulfatase family.</text>
</comment>
<feature type="domain" description="Sulfatase N-terminal" evidence="4">
    <location>
        <begin position="44"/>
        <end position="346"/>
    </location>
</feature>
<evidence type="ECO:0000256" key="2">
    <source>
        <dbReference type="ARBA" id="ARBA00022801"/>
    </source>
</evidence>
<dbReference type="GO" id="GO:0004065">
    <property type="term" value="F:arylsulfatase activity"/>
    <property type="evidence" value="ECO:0007669"/>
    <property type="project" value="UniProtKB-EC"/>
</dbReference>
<keyword evidence="6" id="KW-1185">Reference proteome</keyword>
<dbReference type="AlphaFoldDB" id="A0A518BM11"/>
<dbReference type="Proteomes" id="UP000316921">
    <property type="component" value="Chromosome"/>
</dbReference>
<organism evidence="5 6">
    <name type="scientific">Engelhardtia mirabilis</name>
    <dbReference type="NCBI Taxonomy" id="2528011"/>
    <lineage>
        <taxon>Bacteria</taxon>
        <taxon>Pseudomonadati</taxon>
        <taxon>Planctomycetota</taxon>
        <taxon>Planctomycetia</taxon>
        <taxon>Planctomycetia incertae sedis</taxon>
        <taxon>Engelhardtia</taxon>
    </lineage>
</organism>
<name>A0A518BM11_9BACT</name>
<dbReference type="PROSITE" id="PS51257">
    <property type="entry name" value="PROKAR_LIPOPROTEIN"/>
    <property type="match status" value="1"/>
</dbReference>